<evidence type="ECO:0008006" key="4">
    <source>
        <dbReference type="Google" id="ProtNLM"/>
    </source>
</evidence>
<comment type="caution">
    <text evidence="2">The sequence shown here is derived from an EMBL/GenBank/DDBJ whole genome shotgun (WGS) entry which is preliminary data.</text>
</comment>
<evidence type="ECO:0000313" key="3">
    <source>
        <dbReference type="Proteomes" id="UP001175271"/>
    </source>
</evidence>
<keyword evidence="3" id="KW-1185">Reference proteome</keyword>
<dbReference type="AlphaFoldDB" id="A0AA39H8J7"/>
<evidence type="ECO:0000256" key="1">
    <source>
        <dbReference type="SAM" id="SignalP"/>
    </source>
</evidence>
<protein>
    <recommendedName>
        <fullName evidence="4">WAP domain-containing protein</fullName>
    </recommendedName>
</protein>
<keyword evidence="1" id="KW-0732">Signal</keyword>
<dbReference type="EMBL" id="JAUCMV010000004">
    <property type="protein sequence ID" value="KAK0401228.1"/>
    <property type="molecule type" value="Genomic_DNA"/>
</dbReference>
<evidence type="ECO:0000313" key="2">
    <source>
        <dbReference type="EMBL" id="KAK0401228.1"/>
    </source>
</evidence>
<gene>
    <name evidence="2" type="ORF">QR680_015655</name>
</gene>
<accession>A0AA39H8J7</accession>
<reference evidence="2" key="1">
    <citation type="submission" date="2023-06" db="EMBL/GenBank/DDBJ databases">
        <title>Genomic analysis of the entomopathogenic nematode Steinernema hermaphroditum.</title>
        <authorList>
            <person name="Schwarz E.M."/>
            <person name="Heppert J.K."/>
            <person name="Baniya A."/>
            <person name="Schwartz H.T."/>
            <person name="Tan C.-H."/>
            <person name="Antoshechkin I."/>
            <person name="Sternberg P.W."/>
            <person name="Goodrich-Blair H."/>
            <person name="Dillman A.R."/>
        </authorList>
    </citation>
    <scope>NUCLEOTIDE SEQUENCE</scope>
    <source>
        <strain evidence="2">PS9179</strain>
        <tissue evidence="2">Whole animal</tissue>
    </source>
</reference>
<organism evidence="2 3">
    <name type="scientific">Steinernema hermaphroditum</name>
    <dbReference type="NCBI Taxonomy" id="289476"/>
    <lineage>
        <taxon>Eukaryota</taxon>
        <taxon>Metazoa</taxon>
        <taxon>Ecdysozoa</taxon>
        <taxon>Nematoda</taxon>
        <taxon>Chromadorea</taxon>
        <taxon>Rhabditida</taxon>
        <taxon>Tylenchina</taxon>
        <taxon>Panagrolaimomorpha</taxon>
        <taxon>Strongyloidoidea</taxon>
        <taxon>Steinernematidae</taxon>
        <taxon>Steinernema</taxon>
    </lineage>
</organism>
<sequence length="91" mass="10064">MWTKLCLLFLVVGIGLADVNIDEALKVQAELDKKDIAPILREIGIIIPPISCKDVDCAKGFKCILGQCVCLKCCRRCCCNDDDDDDHHGKD</sequence>
<dbReference type="Proteomes" id="UP001175271">
    <property type="component" value="Unassembled WGS sequence"/>
</dbReference>
<proteinExistence type="predicted"/>
<name>A0AA39H8J7_9BILA</name>
<feature type="chain" id="PRO_5041322305" description="WAP domain-containing protein" evidence="1">
    <location>
        <begin position="18"/>
        <end position="91"/>
    </location>
</feature>
<feature type="signal peptide" evidence="1">
    <location>
        <begin position="1"/>
        <end position="17"/>
    </location>
</feature>